<proteinExistence type="predicted"/>
<feature type="non-terminal residue" evidence="1">
    <location>
        <position position="98"/>
    </location>
</feature>
<reference evidence="1" key="1">
    <citation type="submission" date="2022-08" db="EMBL/GenBank/DDBJ databases">
        <authorList>
            <person name="Gutierrez-Valencia J."/>
        </authorList>
    </citation>
    <scope>NUCLEOTIDE SEQUENCE</scope>
</reference>
<accession>A0AAV0KIR6</accession>
<organism evidence="1 2">
    <name type="scientific">Linum tenue</name>
    <dbReference type="NCBI Taxonomy" id="586396"/>
    <lineage>
        <taxon>Eukaryota</taxon>
        <taxon>Viridiplantae</taxon>
        <taxon>Streptophyta</taxon>
        <taxon>Embryophyta</taxon>
        <taxon>Tracheophyta</taxon>
        <taxon>Spermatophyta</taxon>
        <taxon>Magnoliopsida</taxon>
        <taxon>eudicotyledons</taxon>
        <taxon>Gunneridae</taxon>
        <taxon>Pentapetalae</taxon>
        <taxon>rosids</taxon>
        <taxon>fabids</taxon>
        <taxon>Malpighiales</taxon>
        <taxon>Linaceae</taxon>
        <taxon>Linum</taxon>
    </lineage>
</organism>
<sequence length="98" mass="10648">MNVFAWNCQGIGSTLTFQTLKAHRNLSKSFLFLCETMSPRDKVESFMSRLGFSDCFPVNPTGLSGGLVFGWPRGASVSVIGSTSFFIAISVINNNSLC</sequence>
<evidence type="ECO:0000313" key="2">
    <source>
        <dbReference type="Proteomes" id="UP001154282"/>
    </source>
</evidence>
<dbReference type="AlphaFoldDB" id="A0AAV0KIR6"/>
<protein>
    <submittedName>
        <fullName evidence="1">Uncharacterized protein</fullName>
    </submittedName>
</protein>
<gene>
    <name evidence="1" type="ORF">LITE_LOCUS19083</name>
</gene>
<dbReference type="EMBL" id="CAMGYJ010000005">
    <property type="protein sequence ID" value="CAI0422292.1"/>
    <property type="molecule type" value="Genomic_DNA"/>
</dbReference>
<name>A0AAV0KIR6_9ROSI</name>
<comment type="caution">
    <text evidence="1">The sequence shown here is derived from an EMBL/GenBank/DDBJ whole genome shotgun (WGS) entry which is preliminary data.</text>
</comment>
<evidence type="ECO:0000313" key="1">
    <source>
        <dbReference type="EMBL" id="CAI0422292.1"/>
    </source>
</evidence>
<dbReference type="Proteomes" id="UP001154282">
    <property type="component" value="Unassembled WGS sequence"/>
</dbReference>
<keyword evidence="2" id="KW-1185">Reference proteome</keyword>